<reference evidence="4" key="2">
    <citation type="submission" date="2017-04" db="EMBL/GenBank/DDBJ databases">
        <title>Function of individual gut microbiota members based on whole genome sequencing of pure cultures obtained from chicken caecum.</title>
        <authorList>
            <person name="Medvecky M."/>
            <person name="Cejkova D."/>
            <person name="Polansky O."/>
            <person name="Karasova D."/>
            <person name="Kubasova T."/>
            <person name="Cizek A."/>
            <person name="Rychlik I."/>
        </authorList>
    </citation>
    <scope>NUCLEOTIDE SEQUENCE [LARGE SCALE GENOMIC DNA]</scope>
    <source>
        <strain evidence="4">An199</strain>
    </source>
</reference>
<evidence type="ECO:0000313" key="1">
    <source>
        <dbReference type="EMBL" id="CUN27961.1"/>
    </source>
</evidence>
<evidence type="ECO:0000313" key="4">
    <source>
        <dbReference type="Proteomes" id="UP000195950"/>
    </source>
</evidence>
<dbReference type="AlphaFoldDB" id="A0A173VL86"/>
<proteinExistence type="predicted"/>
<reference evidence="2" key="3">
    <citation type="journal article" date="2018" name="BMC Genomics">
        <title>Whole genome sequencing and function prediction of 133 gut anaerobes isolated from chicken caecum in pure cultures.</title>
        <authorList>
            <person name="Medvecky M."/>
            <person name="Cejkova D."/>
            <person name="Polansky O."/>
            <person name="Karasova D."/>
            <person name="Kubasova T."/>
            <person name="Cizek A."/>
            <person name="Rychlik I."/>
        </authorList>
    </citation>
    <scope>NUCLEOTIDE SEQUENCE</scope>
    <source>
        <strain evidence="2">An199</strain>
    </source>
</reference>
<name>A0A173VL86_PARDI</name>
<accession>A0A173VL86</accession>
<dbReference type="EMBL" id="NFJX01000004">
    <property type="protein sequence ID" value="OUP20679.1"/>
    <property type="molecule type" value="Genomic_DNA"/>
</dbReference>
<gene>
    <name evidence="2" type="ORF">B5F32_06095</name>
    <name evidence="1" type="ORF">ERS852429_03191</name>
</gene>
<evidence type="ECO:0000313" key="2">
    <source>
        <dbReference type="EMBL" id="OUP20679.1"/>
    </source>
</evidence>
<dbReference type="Proteomes" id="UP000095591">
    <property type="component" value="Unassembled WGS sequence"/>
</dbReference>
<dbReference type="Proteomes" id="UP000195950">
    <property type="component" value="Unassembled WGS sequence"/>
</dbReference>
<protein>
    <submittedName>
        <fullName evidence="1">Uncharacterized protein</fullName>
    </submittedName>
</protein>
<dbReference type="EMBL" id="CYXP01000008">
    <property type="protein sequence ID" value="CUN27961.1"/>
    <property type="molecule type" value="Genomic_DNA"/>
</dbReference>
<reference evidence="1 3" key="1">
    <citation type="submission" date="2015-09" db="EMBL/GenBank/DDBJ databases">
        <authorList>
            <consortium name="Pathogen Informatics"/>
        </authorList>
    </citation>
    <scope>NUCLEOTIDE SEQUENCE [LARGE SCALE GENOMIC DNA]</scope>
    <source>
        <strain evidence="1 3">2789STDY5608872</strain>
    </source>
</reference>
<evidence type="ECO:0000313" key="3">
    <source>
        <dbReference type="Proteomes" id="UP000095591"/>
    </source>
</evidence>
<sequence length="125" mass="14406">MFVKHSQKQGAAICFAVGFNDVVSENAITLTFCLKIWDYDDRAFLLIEEIGSALWSNYPFYPVFLRECPCWETKVMGLGNAKASVRQRYRMCLTIHTVGIGYATYRNGRCIRMKSTFLLHKYEIG</sequence>
<organism evidence="1 3">
    <name type="scientific">Parabacteroides distasonis</name>
    <dbReference type="NCBI Taxonomy" id="823"/>
    <lineage>
        <taxon>Bacteria</taxon>
        <taxon>Pseudomonadati</taxon>
        <taxon>Bacteroidota</taxon>
        <taxon>Bacteroidia</taxon>
        <taxon>Bacteroidales</taxon>
        <taxon>Tannerellaceae</taxon>
        <taxon>Parabacteroides</taxon>
    </lineage>
</organism>